<keyword evidence="5" id="KW-0472">Membrane</keyword>
<evidence type="ECO:0000256" key="2">
    <source>
        <dbReference type="ARBA" id="ARBA00008854"/>
    </source>
</evidence>
<proteinExistence type="inferred from homology"/>
<evidence type="ECO:0000313" key="7">
    <source>
        <dbReference type="Proteomes" id="UP001501627"/>
    </source>
</evidence>
<evidence type="ECO:0000256" key="3">
    <source>
        <dbReference type="ARBA" id="ARBA00022692"/>
    </source>
</evidence>
<gene>
    <name evidence="6" type="ORF">GCM10022279_31310</name>
</gene>
<dbReference type="SUPFAM" id="SSF140478">
    <property type="entry name" value="LemA-like"/>
    <property type="match status" value="1"/>
</dbReference>
<evidence type="ECO:0000256" key="4">
    <source>
        <dbReference type="ARBA" id="ARBA00022989"/>
    </source>
</evidence>
<evidence type="ECO:0000313" key="6">
    <source>
        <dbReference type="EMBL" id="GAA4004940.1"/>
    </source>
</evidence>
<evidence type="ECO:0000256" key="5">
    <source>
        <dbReference type="ARBA" id="ARBA00023136"/>
    </source>
</evidence>
<dbReference type="RefSeq" id="WP_344869940.1">
    <property type="nucleotide sequence ID" value="NZ_BAABBP010000042.1"/>
</dbReference>
<name>A0ABP7S0N9_9BURK</name>
<comment type="similarity">
    <text evidence="2">Belongs to the LemA family.</text>
</comment>
<dbReference type="Proteomes" id="UP001501627">
    <property type="component" value="Unassembled WGS sequence"/>
</dbReference>
<dbReference type="EMBL" id="BAABBP010000042">
    <property type="protein sequence ID" value="GAA4004940.1"/>
    <property type="molecule type" value="Genomic_DNA"/>
</dbReference>
<keyword evidence="3" id="KW-0812">Transmembrane</keyword>
<organism evidence="6 7">
    <name type="scientific">Comamonas faecalis</name>
    <dbReference type="NCBI Taxonomy" id="1387849"/>
    <lineage>
        <taxon>Bacteria</taxon>
        <taxon>Pseudomonadati</taxon>
        <taxon>Pseudomonadota</taxon>
        <taxon>Betaproteobacteria</taxon>
        <taxon>Burkholderiales</taxon>
        <taxon>Comamonadaceae</taxon>
        <taxon>Comamonas</taxon>
    </lineage>
</organism>
<protein>
    <recommendedName>
        <fullName evidence="8">LemA family protein</fullName>
    </recommendedName>
</protein>
<keyword evidence="7" id="KW-1185">Reference proteome</keyword>
<evidence type="ECO:0000256" key="1">
    <source>
        <dbReference type="ARBA" id="ARBA00004167"/>
    </source>
</evidence>
<comment type="caution">
    <text evidence="6">The sequence shown here is derived from an EMBL/GenBank/DDBJ whole genome shotgun (WGS) entry which is preliminary data.</text>
</comment>
<reference evidence="7" key="1">
    <citation type="journal article" date="2019" name="Int. J. Syst. Evol. Microbiol.">
        <title>The Global Catalogue of Microorganisms (GCM) 10K type strain sequencing project: providing services to taxonomists for standard genome sequencing and annotation.</title>
        <authorList>
            <consortium name="The Broad Institute Genomics Platform"/>
            <consortium name="The Broad Institute Genome Sequencing Center for Infectious Disease"/>
            <person name="Wu L."/>
            <person name="Ma J."/>
        </authorList>
    </citation>
    <scope>NUCLEOTIDE SEQUENCE [LARGE SCALE GENOMIC DNA]</scope>
    <source>
        <strain evidence="7">JCM 17561</strain>
    </source>
</reference>
<dbReference type="InterPro" id="IPR023353">
    <property type="entry name" value="LemA-like_dom_sf"/>
</dbReference>
<dbReference type="InterPro" id="IPR007156">
    <property type="entry name" value="MamQ_LemA"/>
</dbReference>
<dbReference type="Pfam" id="PF04011">
    <property type="entry name" value="LemA"/>
    <property type="match status" value="1"/>
</dbReference>
<accession>A0ABP7S0N9</accession>
<dbReference type="Gene3D" id="1.20.1440.20">
    <property type="entry name" value="LemA-like domain"/>
    <property type="match status" value="1"/>
</dbReference>
<sequence>MAGVTTLTSALLITLLLLWAVGAYNRLVRLRAAALQAFGGMDAFVQQYLAQLEDPHALPPAPLAASHDYRALQAATVQLHASLQVLRARPLERDAASAVAAGLQALDAAWAAWSARIAQLDDAQWQNLEHEVRPWLQRCMQQQALASMSRQQFNQAVAQYNQSITQFPASVLAWLFGMKRGQAL</sequence>
<comment type="subcellular location">
    <subcellularLocation>
        <location evidence="1">Membrane</location>
        <topology evidence="1">Single-pass membrane protein</topology>
    </subcellularLocation>
</comment>
<keyword evidence="4" id="KW-1133">Transmembrane helix</keyword>
<evidence type="ECO:0008006" key="8">
    <source>
        <dbReference type="Google" id="ProtNLM"/>
    </source>
</evidence>